<name>A0ABS9VJW9_9SPHN</name>
<proteinExistence type="predicted"/>
<sequence length="62" mass="6842">MDDLNGVAGDRAYFAQRAAEEMELALHAEDADAAEAHRKLQRVYIERASVGARITELPEEIG</sequence>
<evidence type="ECO:0000313" key="1">
    <source>
        <dbReference type="EMBL" id="MCH8615281.1"/>
    </source>
</evidence>
<accession>A0ABS9VJW9</accession>
<protein>
    <submittedName>
        <fullName evidence="1">Uncharacterized protein</fullName>
    </submittedName>
</protein>
<evidence type="ECO:0000313" key="2">
    <source>
        <dbReference type="Proteomes" id="UP001203058"/>
    </source>
</evidence>
<dbReference type="RefSeq" id="WP_241446020.1">
    <property type="nucleotide sequence ID" value="NZ_JAKZHW010000001.1"/>
</dbReference>
<keyword evidence="2" id="KW-1185">Reference proteome</keyword>
<reference evidence="1 2" key="1">
    <citation type="submission" date="2022-03" db="EMBL/GenBank/DDBJ databases">
        <authorList>
            <person name="Jo J.-H."/>
            <person name="Im W.-T."/>
        </authorList>
    </citation>
    <scope>NUCLEOTIDE SEQUENCE [LARGE SCALE GENOMIC DNA]</scope>
    <source>
        <strain evidence="1 2">SM33</strain>
    </source>
</reference>
<organism evidence="1 2">
    <name type="scientific">Sphingomonas telluris</name>
    <dbReference type="NCBI Taxonomy" id="2907998"/>
    <lineage>
        <taxon>Bacteria</taxon>
        <taxon>Pseudomonadati</taxon>
        <taxon>Pseudomonadota</taxon>
        <taxon>Alphaproteobacteria</taxon>
        <taxon>Sphingomonadales</taxon>
        <taxon>Sphingomonadaceae</taxon>
        <taxon>Sphingomonas</taxon>
    </lineage>
</organism>
<dbReference type="Proteomes" id="UP001203058">
    <property type="component" value="Unassembled WGS sequence"/>
</dbReference>
<dbReference type="EMBL" id="JAKZHW010000001">
    <property type="protein sequence ID" value="MCH8615281.1"/>
    <property type="molecule type" value="Genomic_DNA"/>
</dbReference>
<comment type="caution">
    <text evidence="1">The sequence shown here is derived from an EMBL/GenBank/DDBJ whole genome shotgun (WGS) entry which is preliminary data.</text>
</comment>
<gene>
    <name evidence="1" type="ORF">LZ016_04070</name>
</gene>